<evidence type="ECO:0000313" key="1">
    <source>
        <dbReference type="EMBL" id="CAH2284257.1"/>
    </source>
</evidence>
<evidence type="ECO:0000313" key="2">
    <source>
        <dbReference type="Proteomes" id="UP001295444"/>
    </source>
</evidence>
<sequence>AENERPEEDHYNGPGLLWEALEKDSDFSSKEESRYWGIREYRMDALELPNTTVLGPDITRLVAIEWELEQ</sequence>
<reference evidence="1" key="1">
    <citation type="submission" date="2022-03" db="EMBL/GenBank/DDBJ databases">
        <authorList>
            <person name="Alioto T."/>
            <person name="Alioto T."/>
            <person name="Gomez Garrido J."/>
        </authorList>
    </citation>
    <scope>NUCLEOTIDE SEQUENCE</scope>
</reference>
<dbReference type="Proteomes" id="UP001295444">
    <property type="component" value="Chromosome 04"/>
</dbReference>
<accession>A0AAD1RZ87</accession>
<dbReference type="EMBL" id="OW240915">
    <property type="protein sequence ID" value="CAH2284257.1"/>
    <property type="molecule type" value="Genomic_DNA"/>
</dbReference>
<feature type="non-terminal residue" evidence="1">
    <location>
        <position position="1"/>
    </location>
</feature>
<proteinExistence type="predicted"/>
<name>A0AAD1RZ87_PELCU</name>
<keyword evidence="2" id="KW-1185">Reference proteome</keyword>
<protein>
    <submittedName>
        <fullName evidence="1">Uncharacterized protein</fullName>
    </submittedName>
</protein>
<feature type="non-terminal residue" evidence="1">
    <location>
        <position position="70"/>
    </location>
</feature>
<dbReference type="AlphaFoldDB" id="A0AAD1RZ87"/>
<organism evidence="1 2">
    <name type="scientific">Pelobates cultripes</name>
    <name type="common">Western spadefoot toad</name>
    <dbReference type="NCBI Taxonomy" id="61616"/>
    <lineage>
        <taxon>Eukaryota</taxon>
        <taxon>Metazoa</taxon>
        <taxon>Chordata</taxon>
        <taxon>Craniata</taxon>
        <taxon>Vertebrata</taxon>
        <taxon>Euteleostomi</taxon>
        <taxon>Amphibia</taxon>
        <taxon>Batrachia</taxon>
        <taxon>Anura</taxon>
        <taxon>Pelobatoidea</taxon>
        <taxon>Pelobatidae</taxon>
        <taxon>Pelobates</taxon>
    </lineage>
</organism>
<gene>
    <name evidence="1" type="ORF">PECUL_23A032932</name>
</gene>